<sequence length="259" mass="29400">MNIIKRLLVVFLGCTVCTIAYADQAQRISKKEANAALQLLQTENIHVIQKLCSPCGDVLPQNIVIDQVAIQDANYKGLWELTVNGQAIDLAYYYVPVKERWKNFARAVDIYVDDMPKYLDNIPIQTKVEESKGWYINKKQKMIITKEVISGSLVAILGRGSYQRLSVFFQASAEKGCEDESLQKSQSVPMYVNDDLVKFTLLCKEKIVAFYADTEEGNDFVLDQFMKSTVVKLKPYTGEESFVFSAKGFKELYEKATTH</sequence>
<keyword evidence="1" id="KW-0732">Signal</keyword>
<feature type="chain" id="PRO_5045137951" evidence="1">
    <location>
        <begin position="23"/>
        <end position="259"/>
    </location>
</feature>
<evidence type="ECO:0000313" key="2">
    <source>
        <dbReference type="EMBL" id="MEL0660338.1"/>
    </source>
</evidence>
<evidence type="ECO:0000313" key="3">
    <source>
        <dbReference type="Proteomes" id="UP001366060"/>
    </source>
</evidence>
<proteinExistence type="predicted"/>
<organism evidence="2 3">
    <name type="scientific">Psychromonas arctica</name>
    <dbReference type="NCBI Taxonomy" id="168275"/>
    <lineage>
        <taxon>Bacteria</taxon>
        <taxon>Pseudomonadati</taxon>
        <taxon>Pseudomonadota</taxon>
        <taxon>Gammaproteobacteria</taxon>
        <taxon>Alteromonadales</taxon>
        <taxon>Psychromonadaceae</taxon>
        <taxon>Psychromonas</taxon>
    </lineage>
</organism>
<dbReference type="Proteomes" id="UP001366060">
    <property type="component" value="Unassembled WGS sequence"/>
</dbReference>
<reference evidence="2 3" key="1">
    <citation type="submission" date="2024-02" db="EMBL/GenBank/DDBJ databases">
        <title>Bacteria isolated from the canopy kelp, Nereocystis luetkeana.</title>
        <authorList>
            <person name="Pfister C.A."/>
            <person name="Younker I.T."/>
            <person name="Light S.H."/>
        </authorList>
    </citation>
    <scope>NUCLEOTIDE SEQUENCE [LARGE SCALE GENOMIC DNA]</scope>
    <source>
        <strain evidence="2 3">TI.2.07</strain>
    </source>
</reference>
<name>A0ABU9HF45_9GAMM</name>
<evidence type="ECO:0000256" key="1">
    <source>
        <dbReference type="SAM" id="SignalP"/>
    </source>
</evidence>
<protein>
    <submittedName>
        <fullName evidence="2">Uncharacterized protein</fullName>
    </submittedName>
</protein>
<dbReference type="RefSeq" id="WP_341628799.1">
    <property type="nucleotide sequence ID" value="NZ_JBAKBA010000039.1"/>
</dbReference>
<dbReference type="EMBL" id="JBAKBA010000039">
    <property type="protein sequence ID" value="MEL0660338.1"/>
    <property type="molecule type" value="Genomic_DNA"/>
</dbReference>
<gene>
    <name evidence="2" type="ORF">V6255_14460</name>
</gene>
<accession>A0ABU9HF45</accession>
<comment type="caution">
    <text evidence="2">The sequence shown here is derived from an EMBL/GenBank/DDBJ whole genome shotgun (WGS) entry which is preliminary data.</text>
</comment>
<keyword evidence="3" id="KW-1185">Reference proteome</keyword>
<feature type="signal peptide" evidence="1">
    <location>
        <begin position="1"/>
        <end position="22"/>
    </location>
</feature>